<dbReference type="PANTHER" id="PTHR40841:SF2">
    <property type="entry name" value="SIDEROPHORE-DEGRADING ESTERASE (EUROFUNG)"/>
    <property type="match status" value="1"/>
</dbReference>
<evidence type="ECO:0000256" key="2">
    <source>
        <dbReference type="ARBA" id="ARBA00022801"/>
    </source>
</evidence>
<dbReference type="RefSeq" id="WP_129921424.1">
    <property type="nucleotide sequence ID" value="NZ_SEWE01000023.1"/>
</dbReference>
<evidence type="ECO:0000313" key="4">
    <source>
        <dbReference type="EMBL" id="RYU78931.1"/>
    </source>
</evidence>
<dbReference type="InterPro" id="IPR000801">
    <property type="entry name" value="Esterase-like"/>
</dbReference>
<evidence type="ECO:0000256" key="1">
    <source>
        <dbReference type="ARBA" id="ARBA00005622"/>
    </source>
</evidence>
<keyword evidence="5" id="KW-1185">Reference proteome</keyword>
<dbReference type="PANTHER" id="PTHR40841">
    <property type="entry name" value="SIDEROPHORE TRIACETYLFUSARININE C ESTERASE"/>
    <property type="match status" value="1"/>
</dbReference>
<feature type="signal peptide" evidence="3">
    <location>
        <begin position="1"/>
        <end position="21"/>
    </location>
</feature>
<dbReference type="Pfam" id="PF00756">
    <property type="entry name" value="Esterase"/>
    <property type="match status" value="1"/>
</dbReference>
<dbReference type="AlphaFoldDB" id="A0A4Q5LB08"/>
<reference evidence="4 5" key="1">
    <citation type="submission" date="2019-02" db="EMBL/GenBank/DDBJ databases">
        <title>Bacterial novel species isolated from soil.</title>
        <authorList>
            <person name="Jung H.-Y."/>
        </authorList>
    </citation>
    <scope>NUCLEOTIDE SEQUENCE [LARGE SCALE GENOMIC DNA]</scope>
    <source>
        <strain evidence="4 5">1-3-3-3</strain>
    </source>
</reference>
<comment type="similarity">
    <text evidence="1">Belongs to the esterase D family.</text>
</comment>
<evidence type="ECO:0000313" key="5">
    <source>
        <dbReference type="Proteomes" id="UP000294155"/>
    </source>
</evidence>
<dbReference type="Proteomes" id="UP000294155">
    <property type="component" value="Unassembled WGS sequence"/>
</dbReference>
<evidence type="ECO:0000256" key="3">
    <source>
        <dbReference type="SAM" id="SignalP"/>
    </source>
</evidence>
<sequence>MFRLSFLWFALLFGFASAANAQNAVKSPAAAPLVIGQTFTLNSKVMGEMRRINVYLPAAYQDSATLRLPVLYMPDGGLKEDFLHVAGLVQVLTGNEGMRPFILVGIENTQRRRDMTGPTTNAEDKKIAPKVGGSATFRQFIRTELMPEITRRYRTTSEKAIVGESLAGLFVLETMVLEPALFDTYVAIDPSIWWNNEQLVNQAGSLQLKEDGAPKTLYVATSSDAQGPAAQRLDQTMRAKAGRALKWYYAPMPQETHATIYHPAALQAFRTVFKPQPVAKPTSH</sequence>
<feature type="chain" id="PRO_5020670853" evidence="3">
    <location>
        <begin position="22"/>
        <end position="284"/>
    </location>
</feature>
<organism evidence="4 5">
    <name type="scientific">Hymenobacter persicinus</name>
    <dbReference type="NCBI Taxonomy" id="2025506"/>
    <lineage>
        <taxon>Bacteria</taxon>
        <taxon>Pseudomonadati</taxon>
        <taxon>Bacteroidota</taxon>
        <taxon>Cytophagia</taxon>
        <taxon>Cytophagales</taxon>
        <taxon>Hymenobacteraceae</taxon>
        <taxon>Hymenobacter</taxon>
    </lineage>
</organism>
<accession>A0A4Q5LB08</accession>
<dbReference type="OrthoDB" id="9784036at2"/>
<name>A0A4Q5LB08_9BACT</name>
<comment type="caution">
    <text evidence="4">The sequence shown here is derived from an EMBL/GenBank/DDBJ whole genome shotgun (WGS) entry which is preliminary data.</text>
</comment>
<dbReference type="InterPro" id="IPR052558">
    <property type="entry name" value="Siderophore_Hydrolase_D"/>
</dbReference>
<dbReference type="Gene3D" id="3.40.50.1820">
    <property type="entry name" value="alpha/beta hydrolase"/>
    <property type="match status" value="1"/>
</dbReference>
<protein>
    <submittedName>
        <fullName evidence="4">Alpha/beta hydrolase</fullName>
    </submittedName>
</protein>
<dbReference type="InterPro" id="IPR029058">
    <property type="entry name" value="AB_hydrolase_fold"/>
</dbReference>
<dbReference type="GO" id="GO:0016788">
    <property type="term" value="F:hydrolase activity, acting on ester bonds"/>
    <property type="evidence" value="ECO:0007669"/>
    <property type="project" value="TreeGrafter"/>
</dbReference>
<gene>
    <name evidence="4" type="ORF">EWM57_12160</name>
</gene>
<keyword evidence="3" id="KW-0732">Signal</keyword>
<proteinExistence type="inferred from homology"/>
<dbReference type="SUPFAM" id="SSF53474">
    <property type="entry name" value="alpha/beta-Hydrolases"/>
    <property type="match status" value="1"/>
</dbReference>
<dbReference type="EMBL" id="SEWE01000023">
    <property type="protein sequence ID" value="RYU78931.1"/>
    <property type="molecule type" value="Genomic_DNA"/>
</dbReference>
<keyword evidence="2 4" id="KW-0378">Hydrolase</keyword>